<protein>
    <submittedName>
        <fullName evidence="2">Acyl dehydratase</fullName>
    </submittedName>
</protein>
<organism evidence="2 3">
    <name type="scientific">Cryptosporangium aurantiacum</name>
    <dbReference type="NCBI Taxonomy" id="134849"/>
    <lineage>
        <taxon>Bacteria</taxon>
        <taxon>Bacillati</taxon>
        <taxon>Actinomycetota</taxon>
        <taxon>Actinomycetes</taxon>
        <taxon>Cryptosporangiales</taxon>
        <taxon>Cryptosporangiaceae</taxon>
        <taxon>Cryptosporangium</taxon>
    </lineage>
</organism>
<dbReference type="STRING" id="134849.SAMN05443668_11785"/>
<dbReference type="PANTHER" id="PTHR43664:SF1">
    <property type="entry name" value="BETA-METHYLMALYL-COA DEHYDRATASE"/>
    <property type="match status" value="1"/>
</dbReference>
<proteinExistence type="predicted"/>
<dbReference type="Proteomes" id="UP000184440">
    <property type="component" value="Unassembled WGS sequence"/>
</dbReference>
<dbReference type="EMBL" id="FRCS01000017">
    <property type="protein sequence ID" value="SHN46702.1"/>
    <property type="molecule type" value="Genomic_DNA"/>
</dbReference>
<dbReference type="InterPro" id="IPR052342">
    <property type="entry name" value="MCH/BMMD"/>
</dbReference>
<keyword evidence="3" id="KW-1185">Reference proteome</keyword>
<name>A0A1M7RKL4_9ACTN</name>
<dbReference type="InterPro" id="IPR039569">
    <property type="entry name" value="FAS1-like_DH_region"/>
</dbReference>
<dbReference type="AlphaFoldDB" id="A0A1M7RKL4"/>
<evidence type="ECO:0000259" key="1">
    <source>
        <dbReference type="Pfam" id="PF13452"/>
    </source>
</evidence>
<reference evidence="2 3" key="1">
    <citation type="submission" date="2016-11" db="EMBL/GenBank/DDBJ databases">
        <authorList>
            <person name="Jaros S."/>
            <person name="Januszkiewicz K."/>
            <person name="Wedrychowicz H."/>
        </authorList>
    </citation>
    <scope>NUCLEOTIDE SEQUENCE [LARGE SCALE GENOMIC DNA]</scope>
    <source>
        <strain evidence="2 3">DSM 46144</strain>
    </source>
</reference>
<evidence type="ECO:0000313" key="2">
    <source>
        <dbReference type="EMBL" id="SHN46702.1"/>
    </source>
</evidence>
<sequence>MTEHPILHPGLTWEEMDGLTFRTGRRTLTEADLVQFVGWAGFVEPLFLDAEHAAEAGYAGRLVPGALVYSVAEGLVMQSGAINGTGLAFLGMELTVKRPTFVGDTLYAVVRTLEVRPSSKPGRGVVRAEVSVLNQRDEEVLVYTPVRLVRGRD</sequence>
<dbReference type="Gene3D" id="3.10.129.10">
    <property type="entry name" value="Hotdog Thioesterase"/>
    <property type="match status" value="1"/>
</dbReference>
<evidence type="ECO:0000313" key="3">
    <source>
        <dbReference type="Proteomes" id="UP000184440"/>
    </source>
</evidence>
<dbReference type="InterPro" id="IPR029069">
    <property type="entry name" value="HotDog_dom_sf"/>
</dbReference>
<accession>A0A1M7RKL4</accession>
<dbReference type="PANTHER" id="PTHR43664">
    <property type="entry name" value="MONOAMINE OXIDASE-RELATED"/>
    <property type="match status" value="1"/>
</dbReference>
<gene>
    <name evidence="2" type="ORF">SAMN05443668_11785</name>
</gene>
<dbReference type="SUPFAM" id="SSF54637">
    <property type="entry name" value="Thioesterase/thiol ester dehydrase-isomerase"/>
    <property type="match status" value="1"/>
</dbReference>
<dbReference type="Pfam" id="PF13452">
    <property type="entry name" value="FAS1_DH_region"/>
    <property type="match status" value="1"/>
</dbReference>
<feature type="domain" description="FAS1-like dehydratase" evidence="1">
    <location>
        <begin position="18"/>
        <end position="140"/>
    </location>
</feature>